<dbReference type="STRING" id="102285.A0A158QIL5"/>
<feature type="compositionally biased region" description="Basic residues" evidence="1">
    <location>
        <begin position="1"/>
        <end position="10"/>
    </location>
</feature>
<accession>A0A158QIL5</accession>
<feature type="compositionally biased region" description="Polar residues" evidence="1">
    <location>
        <begin position="16"/>
        <end position="41"/>
    </location>
</feature>
<gene>
    <name evidence="2" type="ORF">HNAJ_LOCUS9608</name>
</gene>
<dbReference type="AlphaFoldDB" id="A0A158QIL5"/>
<evidence type="ECO:0000313" key="2">
    <source>
        <dbReference type="EMBL" id="VDO06194.1"/>
    </source>
</evidence>
<reference evidence="2 3" key="2">
    <citation type="submission" date="2018-11" db="EMBL/GenBank/DDBJ databases">
        <authorList>
            <consortium name="Pathogen Informatics"/>
        </authorList>
    </citation>
    <scope>NUCLEOTIDE SEQUENCE [LARGE SCALE GENOMIC DNA]</scope>
</reference>
<proteinExistence type="predicted"/>
<keyword evidence="3" id="KW-1185">Reference proteome</keyword>
<dbReference type="WBParaSite" id="HNAJ_0000961301-mRNA-1">
    <property type="protein sequence ID" value="HNAJ_0000961301-mRNA-1"/>
    <property type="gene ID" value="HNAJ_0000961301"/>
</dbReference>
<dbReference type="EMBL" id="UZAE01012675">
    <property type="protein sequence ID" value="VDO06194.1"/>
    <property type="molecule type" value="Genomic_DNA"/>
</dbReference>
<protein>
    <submittedName>
        <fullName evidence="4">Microtubule-associated protein Jupiter</fullName>
    </submittedName>
</protein>
<reference evidence="4" key="1">
    <citation type="submission" date="2016-04" db="UniProtKB">
        <authorList>
            <consortium name="WormBaseParasite"/>
        </authorList>
    </citation>
    <scope>IDENTIFICATION</scope>
</reference>
<evidence type="ECO:0000313" key="4">
    <source>
        <dbReference type="WBParaSite" id="HNAJ_0000961301-mRNA-1"/>
    </source>
</evidence>
<evidence type="ECO:0000313" key="3">
    <source>
        <dbReference type="Proteomes" id="UP000278807"/>
    </source>
</evidence>
<evidence type="ECO:0000256" key="1">
    <source>
        <dbReference type="SAM" id="MobiDB-lite"/>
    </source>
</evidence>
<organism evidence="4">
    <name type="scientific">Rodentolepis nana</name>
    <name type="common">Dwarf tapeworm</name>
    <name type="synonym">Hymenolepis nana</name>
    <dbReference type="NCBI Taxonomy" id="102285"/>
    <lineage>
        <taxon>Eukaryota</taxon>
        <taxon>Metazoa</taxon>
        <taxon>Spiralia</taxon>
        <taxon>Lophotrochozoa</taxon>
        <taxon>Platyhelminthes</taxon>
        <taxon>Cestoda</taxon>
        <taxon>Eucestoda</taxon>
        <taxon>Cyclophyllidea</taxon>
        <taxon>Hymenolepididae</taxon>
        <taxon>Rodentolepis</taxon>
    </lineage>
</organism>
<name>A0A158QIL5_RODNA</name>
<feature type="region of interest" description="Disordered" evidence="1">
    <location>
        <begin position="1"/>
        <end position="70"/>
    </location>
</feature>
<dbReference type="OrthoDB" id="10411495at2759"/>
<dbReference type="Proteomes" id="UP000278807">
    <property type="component" value="Unassembled WGS sequence"/>
</dbReference>
<sequence length="222" mass="22874">MTSRPSKTHHSLLTGAATSSPAPGNSSLTPSPHYNAEQHSLLTGDPPSFNEQHSLPSSALPRSVMKPTVSPNFNRRKLEYTSLRGKDLAPFQFIRHGFNYASLRMGANVGAPGGPLVSAAGRTNLTVSGANAAISGGHGGYSGAATMAPASGSNFSRMTAERRTIHAGVGHQIPSSAMEDFDPTSSIAARNVGLSEVGNSGNNSGGGAMNFFKGLTQKIGRG</sequence>